<dbReference type="InterPro" id="IPR028098">
    <property type="entry name" value="Glyco_trans_4-like_N"/>
</dbReference>
<dbReference type="RefSeq" id="WP_117953687.1">
    <property type="nucleotide sequence ID" value="NZ_QRAN01000007.1"/>
</dbReference>
<organism evidence="2 3">
    <name type="scientific">Seongchinamella sediminis</name>
    <dbReference type="NCBI Taxonomy" id="2283635"/>
    <lineage>
        <taxon>Bacteria</taxon>
        <taxon>Pseudomonadati</taxon>
        <taxon>Pseudomonadota</taxon>
        <taxon>Gammaproteobacteria</taxon>
        <taxon>Cellvibrionales</taxon>
        <taxon>Halieaceae</taxon>
        <taxon>Seongchinamella</taxon>
    </lineage>
</organism>
<dbReference type="Pfam" id="PF13692">
    <property type="entry name" value="Glyco_trans_1_4"/>
    <property type="match status" value="1"/>
</dbReference>
<feature type="domain" description="Glycosyltransferase subfamily 4-like N-terminal" evidence="1">
    <location>
        <begin position="29"/>
        <end position="156"/>
    </location>
</feature>
<evidence type="ECO:0000259" key="1">
    <source>
        <dbReference type="Pfam" id="PF13579"/>
    </source>
</evidence>
<evidence type="ECO:0000313" key="3">
    <source>
        <dbReference type="Proteomes" id="UP000265509"/>
    </source>
</evidence>
<sequence length="366" mass="40619">MNILLLCKRHYTSHDLVLERFGRLYHFPRQWANHGHRVSVLAMDYGVGQPAVVAEDNLTLESYPLFTLRNNFVTALRRQLDTFRPDTIVASGDSHIGYLGARVARRLGIPFVFDLYHNYEDFGSNRILGMKWMYNRALESAALVVCDSEKLAGLVASRCARTLVAEQAVDSGIFYPRDKAECQRELGLPDGSRYLVYIGSINDRFDRDAVLAAMDSLSGQGVETTLLVAGPGLDSVTSAHPRVKYLGRLPHEKMPVVIGAGDVCLIPYAATALAETCHPCKLSEYIACERPIVASRVSNILDYLSLSSGLTYVPGDGDGLAYSLEQQLRDPIIEHNESALKWENIAARYLAHLLNLFSTLGRERSA</sequence>
<reference evidence="2 3" key="1">
    <citation type="submission" date="2018-07" db="EMBL/GenBank/DDBJ databases">
        <title>Halioglobus sp. genome submission.</title>
        <authorList>
            <person name="Ye M.-Q."/>
            <person name="Du Z.-J."/>
        </authorList>
    </citation>
    <scope>NUCLEOTIDE SEQUENCE [LARGE SCALE GENOMIC DNA]</scope>
    <source>
        <strain evidence="2 3">U0301</strain>
    </source>
</reference>
<protein>
    <submittedName>
        <fullName evidence="2">Glycosyltransferase</fullName>
    </submittedName>
</protein>
<name>A0A3L7E1K1_9GAMM</name>
<dbReference type="PANTHER" id="PTHR45947:SF3">
    <property type="entry name" value="SULFOQUINOVOSYL TRANSFERASE SQD2"/>
    <property type="match status" value="1"/>
</dbReference>
<dbReference type="Proteomes" id="UP000265509">
    <property type="component" value="Unassembled WGS sequence"/>
</dbReference>
<keyword evidence="3" id="KW-1185">Reference proteome</keyword>
<keyword evidence="2" id="KW-0808">Transferase</keyword>
<dbReference type="EMBL" id="QRAN01000007">
    <property type="protein sequence ID" value="RLQ22213.1"/>
    <property type="molecule type" value="Genomic_DNA"/>
</dbReference>
<evidence type="ECO:0000313" key="2">
    <source>
        <dbReference type="EMBL" id="RLQ22213.1"/>
    </source>
</evidence>
<comment type="caution">
    <text evidence="2">The sequence shown here is derived from an EMBL/GenBank/DDBJ whole genome shotgun (WGS) entry which is preliminary data.</text>
</comment>
<dbReference type="Gene3D" id="3.40.50.2000">
    <property type="entry name" value="Glycogen Phosphorylase B"/>
    <property type="match status" value="2"/>
</dbReference>
<dbReference type="PANTHER" id="PTHR45947">
    <property type="entry name" value="SULFOQUINOVOSYL TRANSFERASE SQD2"/>
    <property type="match status" value="1"/>
</dbReference>
<proteinExistence type="predicted"/>
<dbReference type="Pfam" id="PF13579">
    <property type="entry name" value="Glyco_trans_4_4"/>
    <property type="match status" value="1"/>
</dbReference>
<dbReference type="InterPro" id="IPR050194">
    <property type="entry name" value="Glycosyltransferase_grp1"/>
</dbReference>
<dbReference type="OrthoDB" id="9802525at2"/>
<dbReference type="AlphaFoldDB" id="A0A3L7E1K1"/>
<accession>A0A3L7E1K1</accession>
<dbReference type="SUPFAM" id="SSF53756">
    <property type="entry name" value="UDP-Glycosyltransferase/glycogen phosphorylase"/>
    <property type="match status" value="1"/>
</dbReference>
<dbReference type="GO" id="GO:0016758">
    <property type="term" value="F:hexosyltransferase activity"/>
    <property type="evidence" value="ECO:0007669"/>
    <property type="project" value="TreeGrafter"/>
</dbReference>
<gene>
    <name evidence="2" type="ORF">DWB85_07945</name>
</gene>